<accession>A0A0R3S9R3</accession>
<feature type="region of interest" description="Disordered" evidence="1">
    <location>
        <begin position="257"/>
        <end position="301"/>
    </location>
</feature>
<keyword evidence="2" id="KW-0472">Membrane</keyword>
<protein>
    <submittedName>
        <fullName evidence="7">TraB domain-containing protein</fullName>
    </submittedName>
</protein>
<dbReference type="Pfam" id="PF01963">
    <property type="entry name" value="TraB_PrgY_gumN"/>
    <property type="match status" value="1"/>
</dbReference>
<dbReference type="EMBL" id="UYSG01000159">
    <property type="protein sequence ID" value="VDL18472.1"/>
    <property type="molecule type" value="Genomic_DNA"/>
</dbReference>
<reference evidence="3 5" key="2">
    <citation type="submission" date="2018-11" db="EMBL/GenBank/DDBJ databases">
        <authorList>
            <consortium name="Pathogen Informatics"/>
        </authorList>
    </citation>
    <scope>NUCLEOTIDE SEQUENCE [LARGE SCALE GENOMIC DNA]</scope>
</reference>
<dbReference type="EMBL" id="CABIJS010000188">
    <property type="protein sequence ID" value="VUZ45819.1"/>
    <property type="molecule type" value="Genomic_DNA"/>
</dbReference>
<feature type="compositionally biased region" description="Acidic residues" evidence="1">
    <location>
        <begin position="1"/>
        <end position="15"/>
    </location>
</feature>
<dbReference type="PANTHER" id="PTHR21530:SF7">
    <property type="entry name" value="TRAB DOMAIN-CONTAINING PROTEIN"/>
    <property type="match status" value="1"/>
</dbReference>
<dbReference type="CDD" id="cd14726">
    <property type="entry name" value="TraB_PrgY-like"/>
    <property type="match status" value="1"/>
</dbReference>
<feature type="transmembrane region" description="Helical" evidence="2">
    <location>
        <begin position="380"/>
        <end position="402"/>
    </location>
</feature>
<organism evidence="7">
    <name type="scientific">Hymenolepis diminuta</name>
    <name type="common">Rat tapeworm</name>
    <dbReference type="NCBI Taxonomy" id="6216"/>
    <lineage>
        <taxon>Eukaryota</taxon>
        <taxon>Metazoa</taxon>
        <taxon>Spiralia</taxon>
        <taxon>Lophotrochozoa</taxon>
        <taxon>Platyhelminthes</taxon>
        <taxon>Cestoda</taxon>
        <taxon>Eucestoda</taxon>
        <taxon>Cyclophyllidea</taxon>
        <taxon>Hymenolepididae</taxon>
        <taxon>Hymenolepis</taxon>
    </lineage>
</organism>
<dbReference type="STRING" id="6216.A0A0R3S9R3"/>
<evidence type="ECO:0000313" key="7">
    <source>
        <dbReference type="WBParaSite" id="HDID_0000101001-mRNA-1"/>
    </source>
</evidence>
<evidence type="ECO:0000313" key="3">
    <source>
        <dbReference type="EMBL" id="VDL18472.1"/>
    </source>
</evidence>
<dbReference type="AlphaFoldDB" id="A0A0R3S9R3"/>
<dbReference type="InterPro" id="IPR002816">
    <property type="entry name" value="TraB/PrgY/GumN_fam"/>
</dbReference>
<feature type="compositionally biased region" description="Basic and acidic residues" evidence="1">
    <location>
        <begin position="284"/>
        <end position="298"/>
    </location>
</feature>
<feature type="region of interest" description="Disordered" evidence="1">
    <location>
        <begin position="1"/>
        <end position="21"/>
    </location>
</feature>
<dbReference type="Proteomes" id="UP000274504">
    <property type="component" value="Unassembled WGS sequence"/>
</dbReference>
<reference evidence="7" key="1">
    <citation type="submission" date="2016-04" db="UniProtKB">
        <authorList>
            <consortium name="WormBaseParasite"/>
        </authorList>
    </citation>
    <scope>IDENTIFICATION</scope>
</reference>
<reference evidence="4 6" key="3">
    <citation type="submission" date="2019-07" db="EMBL/GenBank/DDBJ databases">
        <authorList>
            <person name="Jastrzebski P J."/>
            <person name="Paukszto L."/>
            <person name="Jastrzebski P J."/>
        </authorList>
    </citation>
    <scope>NUCLEOTIDE SEQUENCE [LARGE SCALE GENOMIC DNA]</scope>
    <source>
        <strain evidence="4 6">WMS-il1</strain>
    </source>
</reference>
<dbReference type="WBParaSite" id="HDID_0000101001-mRNA-1">
    <property type="protein sequence ID" value="HDID_0000101001-mRNA-1"/>
    <property type="gene ID" value="HDID_0000101001"/>
</dbReference>
<sequence>MGDNTLQDDMEDQESGPEHSEISHIDPYVEFYRCVQKVRRTPFELPSTVSLLECPNGTKVYLIGTAHFSKESIEDVKFVMKKTLPDILVVELCDARRSAAFMTEEQIEQSVRENSLATMVKSMGMANGIAEYLLLRASSYIMKQVGMAPGGEFRAAVQCVLRQSHFHLLLGDRPIRITLQRALDSLSVWMKIKFFFSLLFGFSEITPEDIEAMKKDDLLEQLLKSLTSEYPDLTRTLLEERDLYLARSIWEVCGLSPEEEEGKEDAEQSTNDKKAEMEEGEETAEVRQRSKEERKDGEVATDDELVEEVAQSFVRARKRINSSLIKERCCPMWPPMNILPRVVVAVVGMGHVAGIKRAWSKAPYISKEELCKVQPKSRSWFLLRWTTRVLLVTALGFATYFITYGAYRLSRYLALGSFNLYSKYLGSS</sequence>
<evidence type="ECO:0000256" key="1">
    <source>
        <dbReference type="SAM" id="MobiDB-lite"/>
    </source>
</evidence>
<keyword evidence="6" id="KW-1185">Reference proteome</keyword>
<dbReference type="InterPro" id="IPR046345">
    <property type="entry name" value="TraB_PrgY-like"/>
</dbReference>
<gene>
    <name evidence="3" type="ORF">HDID_LOCUS1011</name>
    <name evidence="4" type="ORF">WMSIL1_LOCUS5626</name>
</gene>
<dbReference type="Proteomes" id="UP000321570">
    <property type="component" value="Unassembled WGS sequence"/>
</dbReference>
<keyword evidence="2" id="KW-0812">Transmembrane</keyword>
<dbReference type="OrthoDB" id="48306at2759"/>
<name>A0A0R3S9R3_HYMDI</name>
<evidence type="ECO:0000256" key="2">
    <source>
        <dbReference type="SAM" id="Phobius"/>
    </source>
</evidence>
<evidence type="ECO:0000313" key="4">
    <source>
        <dbReference type="EMBL" id="VUZ45819.1"/>
    </source>
</evidence>
<dbReference type="PANTHER" id="PTHR21530">
    <property type="entry name" value="PHEROMONE SHUTDOWN PROTEIN"/>
    <property type="match status" value="1"/>
</dbReference>
<proteinExistence type="predicted"/>
<evidence type="ECO:0000313" key="5">
    <source>
        <dbReference type="Proteomes" id="UP000274504"/>
    </source>
</evidence>
<evidence type="ECO:0000313" key="6">
    <source>
        <dbReference type="Proteomes" id="UP000321570"/>
    </source>
</evidence>
<keyword evidence="2" id="KW-1133">Transmembrane helix</keyword>